<proteinExistence type="predicted"/>
<dbReference type="AlphaFoldDB" id="A0A392VRR3"/>
<evidence type="ECO:0000256" key="1">
    <source>
        <dbReference type="SAM" id="MobiDB-lite"/>
    </source>
</evidence>
<evidence type="ECO:0000313" key="2">
    <source>
        <dbReference type="EMBL" id="MCI90183.1"/>
    </source>
</evidence>
<name>A0A392VRR3_9FABA</name>
<evidence type="ECO:0000313" key="3">
    <source>
        <dbReference type="Proteomes" id="UP000265520"/>
    </source>
</evidence>
<dbReference type="Proteomes" id="UP000265520">
    <property type="component" value="Unassembled WGS sequence"/>
</dbReference>
<protein>
    <submittedName>
        <fullName evidence="2">Uncharacterized protein</fullName>
    </submittedName>
</protein>
<keyword evidence="3" id="KW-1185">Reference proteome</keyword>
<feature type="compositionally biased region" description="Basic residues" evidence="1">
    <location>
        <begin position="21"/>
        <end position="30"/>
    </location>
</feature>
<comment type="caution">
    <text evidence="2">The sequence shown here is derived from an EMBL/GenBank/DDBJ whole genome shotgun (WGS) entry which is preliminary data.</text>
</comment>
<reference evidence="2 3" key="1">
    <citation type="journal article" date="2018" name="Front. Plant Sci.">
        <title>Red Clover (Trifolium pratense) and Zigzag Clover (T. medium) - A Picture of Genomic Similarities and Differences.</title>
        <authorList>
            <person name="Dluhosova J."/>
            <person name="Istvanek J."/>
            <person name="Nedelnik J."/>
            <person name="Repkova J."/>
        </authorList>
    </citation>
    <scope>NUCLEOTIDE SEQUENCE [LARGE SCALE GENOMIC DNA]</scope>
    <source>
        <strain evidence="3">cv. 10/8</strain>
        <tissue evidence="2">Leaf</tissue>
    </source>
</reference>
<feature type="region of interest" description="Disordered" evidence="1">
    <location>
        <begin position="1"/>
        <end position="43"/>
    </location>
</feature>
<organism evidence="2 3">
    <name type="scientific">Trifolium medium</name>
    <dbReference type="NCBI Taxonomy" id="97028"/>
    <lineage>
        <taxon>Eukaryota</taxon>
        <taxon>Viridiplantae</taxon>
        <taxon>Streptophyta</taxon>
        <taxon>Embryophyta</taxon>
        <taxon>Tracheophyta</taxon>
        <taxon>Spermatophyta</taxon>
        <taxon>Magnoliopsida</taxon>
        <taxon>eudicotyledons</taxon>
        <taxon>Gunneridae</taxon>
        <taxon>Pentapetalae</taxon>
        <taxon>rosids</taxon>
        <taxon>fabids</taxon>
        <taxon>Fabales</taxon>
        <taxon>Fabaceae</taxon>
        <taxon>Papilionoideae</taxon>
        <taxon>50 kb inversion clade</taxon>
        <taxon>NPAAA clade</taxon>
        <taxon>Hologalegina</taxon>
        <taxon>IRL clade</taxon>
        <taxon>Trifolieae</taxon>
        <taxon>Trifolium</taxon>
    </lineage>
</organism>
<sequence>VPWESVGMGMRKNIPPWGRGWRQKLPRRHFGTGNGKASSAQPR</sequence>
<dbReference type="EMBL" id="LXQA011237263">
    <property type="protein sequence ID" value="MCI90183.1"/>
    <property type="molecule type" value="Genomic_DNA"/>
</dbReference>
<accession>A0A392VRR3</accession>
<feature type="non-terminal residue" evidence="2">
    <location>
        <position position="1"/>
    </location>
</feature>